<name>A0A346RGP5_9CUCU</name>
<evidence type="ECO:0000256" key="3">
    <source>
        <dbReference type="ARBA" id="ARBA00011291"/>
    </source>
</evidence>
<keyword evidence="5 12" id="KW-0138">CF(0)</keyword>
<evidence type="ECO:0000313" key="14">
    <source>
        <dbReference type="EMBL" id="AXS65242.1"/>
    </source>
</evidence>
<evidence type="ECO:0000256" key="11">
    <source>
        <dbReference type="ARBA" id="ARBA00023136"/>
    </source>
</evidence>
<evidence type="ECO:0000256" key="8">
    <source>
        <dbReference type="ARBA" id="ARBA00022989"/>
    </source>
</evidence>
<proteinExistence type="inferred from homology"/>
<comment type="similarity">
    <text evidence="2 12">Belongs to the ATPase protein 8 family.</text>
</comment>
<evidence type="ECO:0000256" key="7">
    <source>
        <dbReference type="ARBA" id="ARBA00022781"/>
    </source>
</evidence>
<keyword evidence="6 12" id="KW-0812">Transmembrane</keyword>
<keyword evidence="7 12" id="KW-0375">Hydrogen ion transport</keyword>
<evidence type="ECO:0000256" key="9">
    <source>
        <dbReference type="ARBA" id="ARBA00023065"/>
    </source>
</evidence>
<protein>
    <recommendedName>
        <fullName evidence="12">ATP synthase complex subunit 8</fullName>
    </recommendedName>
</protein>
<reference evidence="14" key="1">
    <citation type="journal article" date="2018" name="J. ISSAAS">
        <title>The contribution of mitochondrial metagenomics to large-scale data mining and phylogenetic analysis of Coleoptera.</title>
        <authorList>
            <person name="Miller K."/>
            <person name="Linard B."/>
            <person name="Motyka M."/>
            <person name="Bocek M."/>
            <person name="Vogler A.P."/>
        </authorList>
    </citation>
    <scope>NUCLEOTIDE SEQUENCE</scope>
</reference>
<geneLocation type="mitochondrion" evidence="14"/>
<evidence type="ECO:0000256" key="12">
    <source>
        <dbReference type="RuleBase" id="RU003661"/>
    </source>
</evidence>
<accession>A0A346RGP5</accession>
<evidence type="ECO:0000256" key="13">
    <source>
        <dbReference type="SAM" id="Phobius"/>
    </source>
</evidence>
<sequence>MPQMSPLNWLSLYILFSLIFLMLIIFNYYMFIYTPKFFSIKNKKLNINWKW</sequence>
<evidence type="ECO:0000256" key="5">
    <source>
        <dbReference type="ARBA" id="ARBA00022547"/>
    </source>
</evidence>
<evidence type="ECO:0000256" key="1">
    <source>
        <dbReference type="ARBA" id="ARBA00004304"/>
    </source>
</evidence>
<keyword evidence="9 12" id="KW-0406">Ion transport</keyword>
<dbReference type="AlphaFoldDB" id="A0A346RGP5"/>
<comment type="subunit">
    <text evidence="3">F-type ATPases have 2 components, CF(1) - the catalytic core - and CF(0) - the membrane proton channel.</text>
</comment>
<dbReference type="EMBL" id="MG193379">
    <property type="protein sequence ID" value="AXS65242.1"/>
    <property type="molecule type" value="Genomic_DNA"/>
</dbReference>
<evidence type="ECO:0000256" key="6">
    <source>
        <dbReference type="ARBA" id="ARBA00022692"/>
    </source>
</evidence>
<dbReference type="InterPro" id="IPR001421">
    <property type="entry name" value="ATP8_metazoa"/>
</dbReference>
<keyword evidence="10 12" id="KW-0496">Mitochondrion</keyword>
<comment type="subcellular location">
    <subcellularLocation>
        <location evidence="1 12">Mitochondrion membrane</location>
        <topology evidence="1 12">Single-pass membrane protein</topology>
    </subcellularLocation>
</comment>
<keyword evidence="8 13" id="KW-1133">Transmembrane helix</keyword>
<dbReference type="GO" id="GO:0015986">
    <property type="term" value="P:proton motive force-driven ATP synthesis"/>
    <property type="evidence" value="ECO:0007669"/>
    <property type="project" value="InterPro"/>
</dbReference>
<evidence type="ECO:0000256" key="2">
    <source>
        <dbReference type="ARBA" id="ARBA00008892"/>
    </source>
</evidence>
<dbReference type="Pfam" id="PF00895">
    <property type="entry name" value="ATP-synt_8"/>
    <property type="match status" value="1"/>
</dbReference>
<dbReference type="GO" id="GO:0031966">
    <property type="term" value="C:mitochondrial membrane"/>
    <property type="evidence" value="ECO:0007669"/>
    <property type="project" value="UniProtKB-SubCell"/>
</dbReference>
<dbReference type="GO" id="GO:0045259">
    <property type="term" value="C:proton-transporting ATP synthase complex"/>
    <property type="evidence" value="ECO:0007669"/>
    <property type="project" value="UniProtKB-KW"/>
</dbReference>
<evidence type="ECO:0000256" key="10">
    <source>
        <dbReference type="ARBA" id="ARBA00023128"/>
    </source>
</evidence>
<keyword evidence="11 13" id="KW-0472">Membrane</keyword>
<feature type="transmembrane region" description="Helical" evidence="13">
    <location>
        <begin position="12"/>
        <end position="34"/>
    </location>
</feature>
<dbReference type="GO" id="GO:0015078">
    <property type="term" value="F:proton transmembrane transporter activity"/>
    <property type="evidence" value="ECO:0007669"/>
    <property type="project" value="InterPro"/>
</dbReference>
<gene>
    <name evidence="14" type="primary">atp8</name>
</gene>
<keyword evidence="4 12" id="KW-0813">Transport</keyword>
<organism evidence="14">
    <name type="scientific">Curculionoidea sp. 17 KM-2017</name>
    <dbReference type="NCBI Taxonomy" id="2219400"/>
    <lineage>
        <taxon>Eukaryota</taxon>
        <taxon>Metazoa</taxon>
        <taxon>Ecdysozoa</taxon>
        <taxon>Arthropoda</taxon>
        <taxon>Hexapoda</taxon>
        <taxon>Insecta</taxon>
        <taxon>Pterygota</taxon>
        <taxon>Neoptera</taxon>
        <taxon>Endopterygota</taxon>
        <taxon>Coleoptera</taxon>
        <taxon>Polyphaga</taxon>
        <taxon>Cucujiformia</taxon>
    </lineage>
</organism>
<evidence type="ECO:0000256" key="4">
    <source>
        <dbReference type="ARBA" id="ARBA00022448"/>
    </source>
</evidence>